<dbReference type="SUPFAM" id="SSF109854">
    <property type="entry name" value="DinB/YfiT-like putative metalloenzymes"/>
    <property type="match status" value="1"/>
</dbReference>
<dbReference type="EMBL" id="CP000479">
    <property type="protein sequence ID" value="ABK64834.1"/>
    <property type="molecule type" value="Genomic_DNA"/>
</dbReference>
<name>A0A0H2ZSQ5_MYCA1</name>
<dbReference type="NCBIfam" id="TIGR03086">
    <property type="entry name" value="TIGR03086 family metal-binding protein"/>
    <property type="match status" value="1"/>
</dbReference>
<organism evidence="2 3">
    <name type="scientific">Mycobacterium avium (strain 104)</name>
    <dbReference type="NCBI Taxonomy" id="243243"/>
    <lineage>
        <taxon>Bacteria</taxon>
        <taxon>Bacillati</taxon>
        <taxon>Actinomycetota</taxon>
        <taxon>Actinomycetes</taxon>
        <taxon>Mycobacteriales</taxon>
        <taxon>Mycobacteriaceae</taxon>
        <taxon>Mycobacterium</taxon>
        <taxon>Mycobacterium avium complex (MAC)</taxon>
    </lineage>
</organism>
<dbReference type="KEGG" id="mav:MAV_0248"/>
<dbReference type="Proteomes" id="UP000001574">
    <property type="component" value="Chromosome"/>
</dbReference>
<evidence type="ECO:0000313" key="3">
    <source>
        <dbReference type="Proteomes" id="UP000001574"/>
    </source>
</evidence>
<protein>
    <submittedName>
        <fullName evidence="2">Uncharacterized protein</fullName>
    </submittedName>
</protein>
<accession>A0A0H2ZSQ5</accession>
<reference evidence="2 3" key="1">
    <citation type="submission" date="2006-10" db="EMBL/GenBank/DDBJ databases">
        <authorList>
            <person name="Fleischmann R.D."/>
            <person name="Dodson R.J."/>
            <person name="Haft D.H."/>
            <person name="Merkel J.S."/>
            <person name="Nelson W.C."/>
            <person name="Fraser C.M."/>
        </authorList>
    </citation>
    <scope>NUCLEOTIDE SEQUENCE [LARGE SCALE GENOMIC DNA]</scope>
    <source>
        <strain evidence="2 3">104</strain>
    </source>
</reference>
<dbReference type="InterPro" id="IPR017520">
    <property type="entry name" value="CHP03086"/>
</dbReference>
<dbReference type="NCBIfam" id="TIGR03083">
    <property type="entry name" value="maleylpyruvate isomerase family mycothiol-dependent enzyme"/>
    <property type="match status" value="1"/>
</dbReference>
<dbReference type="RefSeq" id="WP_011723422.1">
    <property type="nucleotide sequence ID" value="NC_008595.1"/>
</dbReference>
<proteinExistence type="predicted"/>
<evidence type="ECO:0000313" key="2">
    <source>
        <dbReference type="EMBL" id="ABK64834.1"/>
    </source>
</evidence>
<dbReference type="AlphaFoldDB" id="A0A0H2ZSQ5"/>
<feature type="region of interest" description="Disordered" evidence="1">
    <location>
        <begin position="1"/>
        <end position="20"/>
    </location>
</feature>
<dbReference type="HOGENOM" id="CLU_051661_2_0_11"/>
<gene>
    <name evidence="2" type="ordered locus">MAV_0248</name>
</gene>
<evidence type="ECO:0000256" key="1">
    <source>
        <dbReference type="SAM" id="MobiDB-lite"/>
    </source>
</evidence>
<sequence>MANMAPDLRPGPDSPPTDELDGAEAALRVMQQVLHPIAADDMPRPTPCAQFDVTRLTDHLLKSLEALGGMAGADFPDHADSADSVERRVIAVARPALDAWRQRGLDGTVSFGGGEMPARNACAILALELLVHAWDYARAVGRDARAPEPLAEYVLGLAHRVIRPEVRGQAGFDDPVEVPADADALTKLVAFTGRNPAR</sequence>
<dbReference type="InterPro" id="IPR017517">
    <property type="entry name" value="Maleyloyr_isom"/>
</dbReference>
<dbReference type="InterPro" id="IPR034660">
    <property type="entry name" value="DinB/YfiT-like"/>
</dbReference>